<dbReference type="Pfam" id="PF00021">
    <property type="entry name" value="UPAR_LY6"/>
    <property type="match status" value="1"/>
</dbReference>
<dbReference type="Proteomes" id="UP001159427">
    <property type="component" value="Unassembled WGS sequence"/>
</dbReference>
<keyword evidence="1 3" id="KW-0732">Signal</keyword>
<keyword evidence="6" id="KW-1185">Reference proteome</keyword>
<gene>
    <name evidence="5" type="ORF">PEVE_00018020</name>
</gene>
<comment type="caution">
    <text evidence="5">The sequence shown here is derived from an EMBL/GenBank/DDBJ whole genome shotgun (WGS) entry which is preliminary data.</text>
</comment>
<dbReference type="PANTHER" id="PTHR10036:SF3">
    <property type="entry name" value="PROTEIN SLEEPLESS-RELATED"/>
    <property type="match status" value="1"/>
</dbReference>
<name>A0ABN8M5Q3_9CNID</name>
<protein>
    <recommendedName>
        <fullName evidence="4">UPAR/Ly6 domain-containing protein</fullName>
    </recommendedName>
</protein>
<dbReference type="EMBL" id="CALNXI010000246">
    <property type="protein sequence ID" value="CAH3023075.1"/>
    <property type="molecule type" value="Genomic_DNA"/>
</dbReference>
<dbReference type="SUPFAM" id="SSF57302">
    <property type="entry name" value="Snake toxin-like"/>
    <property type="match status" value="1"/>
</dbReference>
<feature type="signal peptide" evidence="3">
    <location>
        <begin position="1"/>
        <end position="18"/>
    </location>
</feature>
<feature type="domain" description="UPAR/Ly6" evidence="4">
    <location>
        <begin position="19"/>
        <end position="114"/>
    </location>
</feature>
<proteinExistence type="predicted"/>
<dbReference type="Gene3D" id="2.10.60.10">
    <property type="entry name" value="CD59"/>
    <property type="match status" value="1"/>
</dbReference>
<accession>A0ABN8M5Q3</accession>
<dbReference type="CDD" id="cd00117">
    <property type="entry name" value="TFP"/>
    <property type="match status" value="1"/>
</dbReference>
<dbReference type="SMART" id="SM00134">
    <property type="entry name" value="LU"/>
    <property type="match status" value="1"/>
</dbReference>
<evidence type="ECO:0000256" key="1">
    <source>
        <dbReference type="ARBA" id="ARBA00022729"/>
    </source>
</evidence>
<evidence type="ECO:0000313" key="5">
    <source>
        <dbReference type="EMBL" id="CAH3023075.1"/>
    </source>
</evidence>
<evidence type="ECO:0000256" key="3">
    <source>
        <dbReference type="SAM" id="SignalP"/>
    </source>
</evidence>
<keyword evidence="2" id="KW-1015">Disulfide bond</keyword>
<reference evidence="5 6" key="1">
    <citation type="submission" date="2022-05" db="EMBL/GenBank/DDBJ databases">
        <authorList>
            <consortium name="Genoscope - CEA"/>
            <person name="William W."/>
        </authorList>
    </citation>
    <scope>NUCLEOTIDE SEQUENCE [LARGE SCALE GENOMIC DNA]</scope>
</reference>
<evidence type="ECO:0000259" key="4">
    <source>
        <dbReference type="SMART" id="SM00134"/>
    </source>
</evidence>
<feature type="chain" id="PRO_5046105078" description="UPAR/Ly6 domain-containing protein" evidence="3">
    <location>
        <begin position="19"/>
        <end position="129"/>
    </location>
</feature>
<dbReference type="PANTHER" id="PTHR10036">
    <property type="entry name" value="CD59 GLYCOPROTEIN"/>
    <property type="match status" value="1"/>
</dbReference>
<organism evidence="5 6">
    <name type="scientific">Porites evermanni</name>
    <dbReference type="NCBI Taxonomy" id="104178"/>
    <lineage>
        <taxon>Eukaryota</taxon>
        <taxon>Metazoa</taxon>
        <taxon>Cnidaria</taxon>
        <taxon>Anthozoa</taxon>
        <taxon>Hexacorallia</taxon>
        <taxon>Scleractinia</taxon>
        <taxon>Fungiina</taxon>
        <taxon>Poritidae</taxon>
        <taxon>Porites</taxon>
    </lineage>
</organism>
<sequence>MKILFGLAFVLCFSVSYALKCYQCFSVKSWHDCQDSKIPVICLDGWDRCVKQNNVKGEIISGEPNSELFAKGCAKSSACSAKNCTRDNASVNITKCELDCCKGDLCNGAEAPMLSAIMLLSCAIVAFAR</sequence>
<dbReference type="InterPro" id="IPR016054">
    <property type="entry name" value="LY6_UPA_recep-like"/>
</dbReference>
<evidence type="ECO:0000313" key="6">
    <source>
        <dbReference type="Proteomes" id="UP001159427"/>
    </source>
</evidence>
<dbReference type="InterPro" id="IPR045860">
    <property type="entry name" value="Snake_toxin-like_sf"/>
</dbReference>
<evidence type="ECO:0000256" key="2">
    <source>
        <dbReference type="ARBA" id="ARBA00023157"/>
    </source>
</evidence>